<protein>
    <recommendedName>
        <fullName evidence="3">beta-galactosidase</fullName>
        <ecNumber evidence="3">3.2.1.23</ecNumber>
    </recommendedName>
    <alternativeName>
        <fullName evidence="6">Lactase</fullName>
    </alternativeName>
</protein>
<evidence type="ECO:0000259" key="10">
    <source>
        <dbReference type="SMART" id="SM01038"/>
    </source>
</evidence>
<keyword evidence="9" id="KW-0472">Membrane</keyword>
<dbReference type="PRINTS" id="PR00132">
    <property type="entry name" value="GLHYDRLASE2"/>
</dbReference>
<comment type="similarity">
    <text evidence="2 7">Belongs to the glycosyl hydrolase 2 family.</text>
</comment>
<evidence type="ECO:0000256" key="5">
    <source>
        <dbReference type="ARBA" id="ARBA00023295"/>
    </source>
</evidence>
<feature type="transmembrane region" description="Helical" evidence="9">
    <location>
        <begin position="6"/>
        <end position="23"/>
    </location>
</feature>
<dbReference type="Proteomes" id="UP000604046">
    <property type="component" value="Unassembled WGS sequence"/>
</dbReference>
<evidence type="ECO:0000256" key="2">
    <source>
        <dbReference type="ARBA" id="ARBA00007401"/>
    </source>
</evidence>
<comment type="caution">
    <text evidence="11">The sequence shown here is derived from an EMBL/GenBank/DDBJ whole genome shotgun (WGS) entry which is preliminary data.</text>
</comment>
<dbReference type="InterPro" id="IPR004199">
    <property type="entry name" value="B-gal_small/dom_5"/>
</dbReference>
<dbReference type="InterPro" id="IPR006104">
    <property type="entry name" value="Glyco_hydro_2_N"/>
</dbReference>
<dbReference type="PANTHER" id="PTHR46323:SF2">
    <property type="entry name" value="BETA-GALACTOSIDASE"/>
    <property type="match status" value="1"/>
</dbReference>
<evidence type="ECO:0000256" key="7">
    <source>
        <dbReference type="RuleBase" id="RU361154"/>
    </source>
</evidence>
<dbReference type="SUPFAM" id="SSF74650">
    <property type="entry name" value="Galactose mutarotase-like"/>
    <property type="match status" value="1"/>
</dbReference>
<reference evidence="11" key="1">
    <citation type="submission" date="2021-02" db="EMBL/GenBank/DDBJ databases">
        <authorList>
            <person name="Dougan E. K."/>
            <person name="Rhodes N."/>
            <person name="Thang M."/>
            <person name="Chan C."/>
        </authorList>
    </citation>
    <scope>NUCLEOTIDE SEQUENCE</scope>
</reference>
<dbReference type="SUPFAM" id="SSF49303">
    <property type="entry name" value="beta-Galactosidase/glucuronidase domain"/>
    <property type="match status" value="2"/>
</dbReference>
<dbReference type="GO" id="GO:0005990">
    <property type="term" value="P:lactose catabolic process"/>
    <property type="evidence" value="ECO:0007669"/>
    <property type="project" value="TreeGrafter"/>
</dbReference>
<dbReference type="AlphaFoldDB" id="A0A812VDE2"/>
<dbReference type="InterPro" id="IPR050347">
    <property type="entry name" value="Bact_Beta-galactosidase"/>
</dbReference>
<organism evidence="11 12">
    <name type="scientific">Symbiodinium natans</name>
    <dbReference type="NCBI Taxonomy" id="878477"/>
    <lineage>
        <taxon>Eukaryota</taxon>
        <taxon>Sar</taxon>
        <taxon>Alveolata</taxon>
        <taxon>Dinophyceae</taxon>
        <taxon>Suessiales</taxon>
        <taxon>Symbiodiniaceae</taxon>
        <taxon>Symbiodinium</taxon>
    </lineage>
</organism>
<feature type="compositionally biased region" description="Basic and acidic residues" evidence="8">
    <location>
        <begin position="1110"/>
        <end position="1126"/>
    </location>
</feature>
<dbReference type="SUPFAM" id="SSF51445">
    <property type="entry name" value="(Trans)glycosidases"/>
    <property type="match status" value="1"/>
</dbReference>
<dbReference type="Pfam" id="PF02837">
    <property type="entry name" value="Glyco_hydro_2_N"/>
    <property type="match status" value="2"/>
</dbReference>
<keyword evidence="9" id="KW-0812">Transmembrane</keyword>
<keyword evidence="5 7" id="KW-0326">Glycosidase</keyword>
<dbReference type="InterPro" id="IPR023230">
    <property type="entry name" value="Glyco_hydro_2_CS"/>
</dbReference>
<dbReference type="InterPro" id="IPR006102">
    <property type="entry name" value="Ig-like_GH2"/>
</dbReference>
<dbReference type="OrthoDB" id="413847at2759"/>
<evidence type="ECO:0000256" key="9">
    <source>
        <dbReference type="SAM" id="Phobius"/>
    </source>
</evidence>
<evidence type="ECO:0000256" key="6">
    <source>
        <dbReference type="ARBA" id="ARBA00032230"/>
    </source>
</evidence>
<dbReference type="Gene3D" id="3.20.20.80">
    <property type="entry name" value="Glycosidases"/>
    <property type="match status" value="1"/>
</dbReference>
<dbReference type="Pfam" id="PF16353">
    <property type="entry name" value="LacZ_4"/>
    <property type="match status" value="1"/>
</dbReference>
<dbReference type="InterPro" id="IPR008979">
    <property type="entry name" value="Galactose-bd-like_sf"/>
</dbReference>
<dbReference type="EMBL" id="CAJNDS010002828">
    <property type="protein sequence ID" value="CAE7611393.1"/>
    <property type="molecule type" value="Genomic_DNA"/>
</dbReference>
<evidence type="ECO:0000256" key="3">
    <source>
        <dbReference type="ARBA" id="ARBA00012756"/>
    </source>
</evidence>
<dbReference type="PANTHER" id="PTHR46323">
    <property type="entry name" value="BETA-GALACTOSIDASE"/>
    <property type="match status" value="1"/>
</dbReference>
<dbReference type="SUPFAM" id="SSF49785">
    <property type="entry name" value="Galactose-binding domain-like"/>
    <property type="match status" value="1"/>
</dbReference>
<evidence type="ECO:0000313" key="12">
    <source>
        <dbReference type="Proteomes" id="UP000604046"/>
    </source>
</evidence>
<accession>A0A812VDE2</accession>
<dbReference type="GO" id="GO:0004565">
    <property type="term" value="F:beta-galactosidase activity"/>
    <property type="evidence" value="ECO:0007669"/>
    <property type="project" value="UniProtKB-EC"/>
</dbReference>
<dbReference type="InterPro" id="IPR011013">
    <property type="entry name" value="Gal_mutarotase_sf_dom"/>
</dbReference>
<comment type="catalytic activity">
    <reaction evidence="1">
        <text>Hydrolysis of terminal non-reducing beta-D-galactose residues in beta-D-galactosides.</text>
        <dbReference type="EC" id="3.2.1.23"/>
    </reaction>
</comment>
<keyword evidence="9" id="KW-1133">Transmembrane helix</keyword>
<sequence length="1220" mass="135213">MNELMSAWFGAAVAVIFLGFCHWHAWKWRLLLLKAVIFLKRIMWLPRRCCRRRAWEDPAVFAHQKLRAHAPLRYFPDTKVASEGQRSPFIQDLGGKPWRLQLFRNPHSAEAYAQARALSFDDSKWNEVPIPSNWQMLGMSPPVYTNISFPYTSLPVLLAPYVSHDNPTGLYRTTFNVPTEALQGRRAHLIFHAVGSAVMVWVDGQYVGYSQDSMTAAEFDITDVLIGSQKAVDSRGASATAALLSEQHLPDCTDHVLVAMVPSWCDGSYLEDQDQWWLFGIHREVELHFVPEAGRIADYQTRTFFNEADDGILQVQCQLAGPAASNKLLKVTLLGGKSEIAATARATPATPPQSTTDGPTWSVEAELRVPGAQKWSAEVPFLYTLQLELTEPSGTPIQVERVQIGFRTVTIVEGQLCVNDRPIVVAGANVHEMHPHRGKAINAEDMLKDIELLKKGNFNAVRNSHYPHHPRWYELCDEHGLYMVDEANIETHGFVENVAISLPACDQAFQEQFLHRHFNMFQRAKNHSCVIAWSLGNESGWGPNFAVGAESLRRWDPQQRPVQYEGATCINDAVLLCGDGQGASSDIICPMYWSPPMILPLAAPRTRPVILCEYSHALGNSNGSLHSYWELFWSSAPEHRCIQGGFVWEWADGALKVHKAQILDPDMKGKHQREAWLEGEYAYGGDFGKASGRQDRNFVLDGILFPDRTPHPAYQEFKRLQQPVEFQLLKSTADDSEHRLVRVNVKNRYIFRDLGHLSLVASAFDALGVEQKCTFRGDVDMGSIRPGESRELEILVEMTAPTLQQCGQWLFLQARQGDGTQLIPEKFVVADACFTVATPKTVSGNPDGGTVCSGSLPPLLQTSASGPAKLEKVGDTATVKSATYTARLEAGKLTSLCGMNGELLAKPGPQHGFTRATIDNDRCGVDFFVPWLTKVPVVRQILDANGYLSLNASWKLAGLDQLESSVIACDWSTAAEGPKLRVQEHFRGKGRLCLSTLSEYSFEAQQIVVCISVAPLGPLRPLAAIPRVGLDFALAAKLSTMTWLGCGPGESYPDRKVSADWAVHRSDVDAEHVDYIVPSENGGKADVHWVAFTDGEFGHGLMLTYSCDDTQTKQDKPEDAPTEKRPARMSGAQLSASRWTQEELESTSHRHKLPARQALKSRPVQVHLDTAHAGVGGVGEGGSKLWATAQQFLVSPGRGEWTYTLKLRPIDSDSWLRSGA</sequence>
<dbReference type="Pfam" id="PF02929">
    <property type="entry name" value="Bgal_small_N"/>
    <property type="match status" value="1"/>
</dbReference>
<dbReference type="InterPro" id="IPR017853">
    <property type="entry name" value="GH"/>
</dbReference>
<dbReference type="InterPro" id="IPR036156">
    <property type="entry name" value="Beta-gal/glucu_dom_sf"/>
</dbReference>
<dbReference type="EC" id="3.2.1.23" evidence="3"/>
<dbReference type="InterPro" id="IPR014718">
    <property type="entry name" value="GH-type_carb-bd"/>
</dbReference>
<dbReference type="SMART" id="SM01038">
    <property type="entry name" value="Bgal_small_N"/>
    <property type="match status" value="1"/>
</dbReference>
<name>A0A812VDE2_9DINO</name>
<evidence type="ECO:0000256" key="8">
    <source>
        <dbReference type="SAM" id="MobiDB-lite"/>
    </source>
</evidence>
<dbReference type="GO" id="GO:0009341">
    <property type="term" value="C:beta-galactosidase complex"/>
    <property type="evidence" value="ECO:0007669"/>
    <property type="project" value="InterPro"/>
</dbReference>
<dbReference type="Pfam" id="PF00703">
    <property type="entry name" value="Glyco_hydro_2"/>
    <property type="match status" value="1"/>
</dbReference>
<gene>
    <name evidence="11" type="primary">lacZ</name>
    <name evidence="11" type="ORF">SNAT2548_LOCUS34753</name>
</gene>
<feature type="region of interest" description="Disordered" evidence="8">
    <location>
        <begin position="1110"/>
        <end position="1152"/>
    </location>
</feature>
<evidence type="ECO:0000313" key="11">
    <source>
        <dbReference type="EMBL" id="CAE7611393.1"/>
    </source>
</evidence>
<keyword evidence="4 7" id="KW-0378">Hydrolase</keyword>
<dbReference type="InterPro" id="IPR013783">
    <property type="entry name" value="Ig-like_fold"/>
</dbReference>
<dbReference type="GO" id="GO:0030246">
    <property type="term" value="F:carbohydrate binding"/>
    <property type="evidence" value="ECO:0007669"/>
    <property type="project" value="InterPro"/>
</dbReference>
<dbReference type="Pfam" id="PF02836">
    <property type="entry name" value="Glyco_hydro_2_C"/>
    <property type="match status" value="1"/>
</dbReference>
<dbReference type="Gene3D" id="2.60.120.260">
    <property type="entry name" value="Galactose-binding domain-like"/>
    <property type="match status" value="1"/>
</dbReference>
<proteinExistence type="inferred from homology"/>
<keyword evidence="12" id="KW-1185">Reference proteome</keyword>
<evidence type="ECO:0000256" key="4">
    <source>
        <dbReference type="ARBA" id="ARBA00022801"/>
    </source>
</evidence>
<evidence type="ECO:0000256" key="1">
    <source>
        <dbReference type="ARBA" id="ARBA00001412"/>
    </source>
</evidence>
<dbReference type="Gene3D" id="2.60.40.10">
    <property type="entry name" value="Immunoglobulins"/>
    <property type="match status" value="2"/>
</dbReference>
<feature type="domain" description="Beta galactosidase small chain/" evidence="10">
    <location>
        <begin position="878"/>
        <end position="1206"/>
    </location>
</feature>
<dbReference type="InterPro" id="IPR006103">
    <property type="entry name" value="Glyco_hydro_2_cat"/>
</dbReference>
<dbReference type="PROSITE" id="PS00719">
    <property type="entry name" value="GLYCOSYL_HYDROL_F2_1"/>
    <property type="match status" value="1"/>
</dbReference>
<dbReference type="Gene3D" id="2.70.98.10">
    <property type="match status" value="1"/>
</dbReference>
<dbReference type="InterPro" id="IPR006101">
    <property type="entry name" value="Glyco_hydro_2"/>
</dbReference>
<dbReference type="InterPro" id="IPR032312">
    <property type="entry name" value="LacZ_4"/>
</dbReference>